<keyword evidence="4" id="KW-1185">Reference proteome</keyword>
<keyword evidence="1" id="KW-0732">Signal</keyword>
<dbReference type="SMART" id="SM00867">
    <property type="entry name" value="YceI"/>
    <property type="match status" value="1"/>
</dbReference>
<dbReference type="Gene3D" id="2.40.128.110">
    <property type="entry name" value="Lipid/polyisoprenoid-binding, YceI-like"/>
    <property type="match status" value="1"/>
</dbReference>
<feature type="chain" id="PRO_5011655730" evidence="1">
    <location>
        <begin position="21"/>
        <end position="197"/>
    </location>
</feature>
<sequence length="197" mass="20932">MKTIKFFAAALAATVLFVNAGKKPVPVKVDAAKSTVNWLGKKVTGQHSGTIALKEGQLLLDGKKLVGGSFTMDMTTLAVTDVKDEKMNGKLKGHLSSDDFFGVANYPTSTLKVTKVTPKGGNAYEVTGDLTIKGKTAPVTFPATVDPKAGTATAKITIDRSKYDIKYGSKSFFDNLGDKAIYDEFELDVTLATASVQ</sequence>
<dbReference type="Proteomes" id="UP000198901">
    <property type="component" value="Unassembled WGS sequence"/>
</dbReference>
<dbReference type="PANTHER" id="PTHR34406">
    <property type="entry name" value="PROTEIN YCEI"/>
    <property type="match status" value="1"/>
</dbReference>
<dbReference type="AlphaFoldDB" id="A0A1G9XTD5"/>
<evidence type="ECO:0000313" key="4">
    <source>
        <dbReference type="Proteomes" id="UP000198901"/>
    </source>
</evidence>
<accession>A0A1G9XTD5</accession>
<dbReference type="EMBL" id="FNGS01000011">
    <property type="protein sequence ID" value="SDN00068.1"/>
    <property type="molecule type" value="Genomic_DNA"/>
</dbReference>
<dbReference type="SUPFAM" id="SSF101874">
    <property type="entry name" value="YceI-like"/>
    <property type="match status" value="1"/>
</dbReference>
<reference evidence="3 4" key="1">
    <citation type="submission" date="2016-10" db="EMBL/GenBank/DDBJ databases">
        <authorList>
            <person name="de Groot N.N."/>
        </authorList>
    </citation>
    <scope>NUCLEOTIDE SEQUENCE [LARGE SCALE GENOMIC DNA]</scope>
    <source>
        <strain evidence="3 4">DSM 21668</strain>
    </source>
</reference>
<dbReference type="RefSeq" id="WP_093208569.1">
    <property type="nucleotide sequence ID" value="NZ_FNGS01000011.1"/>
</dbReference>
<dbReference type="InterPro" id="IPR036761">
    <property type="entry name" value="TTHA0802/YceI-like_sf"/>
</dbReference>
<dbReference type="PANTHER" id="PTHR34406:SF1">
    <property type="entry name" value="PROTEIN YCEI"/>
    <property type="match status" value="1"/>
</dbReference>
<evidence type="ECO:0000259" key="2">
    <source>
        <dbReference type="SMART" id="SM00867"/>
    </source>
</evidence>
<name>A0A1G9XTD5_9BACT</name>
<dbReference type="InterPro" id="IPR007372">
    <property type="entry name" value="Lipid/polyisoprenoid-bd_YceI"/>
</dbReference>
<dbReference type="STRING" id="563176.SAMN04488090_4748"/>
<organism evidence="3 4">
    <name type="scientific">Siphonobacter aquaeclarae</name>
    <dbReference type="NCBI Taxonomy" id="563176"/>
    <lineage>
        <taxon>Bacteria</taxon>
        <taxon>Pseudomonadati</taxon>
        <taxon>Bacteroidota</taxon>
        <taxon>Cytophagia</taxon>
        <taxon>Cytophagales</taxon>
        <taxon>Cytophagaceae</taxon>
        <taxon>Siphonobacter</taxon>
    </lineage>
</organism>
<dbReference type="OrthoDB" id="951410at2"/>
<gene>
    <name evidence="3" type="ORF">SAMN04488090_4748</name>
</gene>
<feature type="signal peptide" evidence="1">
    <location>
        <begin position="1"/>
        <end position="20"/>
    </location>
</feature>
<feature type="domain" description="Lipid/polyisoprenoid-binding YceI-like" evidence="2">
    <location>
        <begin position="26"/>
        <end position="194"/>
    </location>
</feature>
<proteinExistence type="predicted"/>
<evidence type="ECO:0000256" key="1">
    <source>
        <dbReference type="SAM" id="SignalP"/>
    </source>
</evidence>
<evidence type="ECO:0000313" key="3">
    <source>
        <dbReference type="EMBL" id="SDN00068.1"/>
    </source>
</evidence>
<dbReference type="Pfam" id="PF04264">
    <property type="entry name" value="YceI"/>
    <property type="match status" value="1"/>
</dbReference>
<protein>
    <submittedName>
        <fullName evidence="3">Polyisoprenoid-binding protein YceI</fullName>
    </submittedName>
</protein>